<feature type="domain" description="aECM cysteine-cradle" evidence="2">
    <location>
        <begin position="194"/>
        <end position="243"/>
    </location>
</feature>
<dbReference type="OrthoDB" id="5861617at2759"/>
<evidence type="ECO:0000259" key="2">
    <source>
        <dbReference type="Pfam" id="PF23626"/>
    </source>
</evidence>
<evidence type="ECO:0000313" key="4">
    <source>
        <dbReference type="Proteomes" id="UP000267096"/>
    </source>
</evidence>
<dbReference type="EMBL" id="UYRR01032626">
    <property type="protein sequence ID" value="VDK56252.1"/>
    <property type="molecule type" value="Genomic_DNA"/>
</dbReference>
<dbReference type="WBParaSite" id="ASIM_0001647001-mRNA-1">
    <property type="protein sequence ID" value="ASIM_0001647001-mRNA-1"/>
    <property type="gene ID" value="ASIM_0001647001"/>
</dbReference>
<dbReference type="PANTHER" id="PTHR37435">
    <property type="entry name" value="PROTEIN CBG14344"/>
    <property type="match status" value="1"/>
</dbReference>
<keyword evidence="1" id="KW-0732">Signal</keyword>
<feature type="signal peptide" evidence="1">
    <location>
        <begin position="1"/>
        <end position="22"/>
    </location>
</feature>
<dbReference type="AlphaFoldDB" id="A0A0M3K679"/>
<reference evidence="3 4" key="2">
    <citation type="submission" date="2018-11" db="EMBL/GenBank/DDBJ databases">
        <authorList>
            <consortium name="Pathogen Informatics"/>
        </authorList>
    </citation>
    <scope>NUCLEOTIDE SEQUENCE [LARGE SCALE GENOMIC DNA]</scope>
</reference>
<feature type="chain" id="PRO_5043121288" evidence="1">
    <location>
        <begin position="23"/>
        <end position="251"/>
    </location>
</feature>
<dbReference type="Pfam" id="PF23626">
    <property type="entry name" value="CCD_aECM"/>
    <property type="match status" value="1"/>
</dbReference>
<gene>
    <name evidence="3" type="ORF">ASIM_LOCUS15877</name>
</gene>
<proteinExistence type="predicted"/>
<evidence type="ECO:0000313" key="5">
    <source>
        <dbReference type="WBParaSite" id="ASIM_0001647001-mRNA-1"/>
    </source>
</evidence>
<evidence type="ECO:0000256" key="1">
    <source>
        <dbReference type="SAM" id="SignalP"/>
    </source>
</evidence>
<dbReference type="Proteomes" id="UP000267096">
    <property type="component" value="Unassembled WGS sequence"/>
</dbReference>
<name>A0A0M3K679_ANISI</name>
<reference evidence="5" key="1">
    <citation type="submission" date="2017-02" db="UniProtKB">
        <authorList>
            <consortium name="WormBaseParasite"/>
        </authorList>
    </citation>
    <scope>IDENTIFICATION</scope>
</reference>
<evidence type="ECO:0000313" key="3">
    <source>
        <dbReference type="EMBL" id="VDK56252.1"/>
    </source>
</evidence>
<protein>
    <submittedName>
        <fullName evidence="5">Spaetzle domain-containing protein</fullName>
    </submittedName>
</protein>
<sequence length="251" mass="28938">MVRDVTKLGLFILSLSIVIIEAKRPLISELTSEEIFTILHRNDPHYELKTPPPRPHSHLPDIEPHEHTQRRKIGIVEHQLPLASNRQRIENYDRPQTTDRFEAQTLKTRKPLKRVFISSSSHRLSRIPSSRTYSALHGDNFREEVVGTGAENFGTEPTITERITMPATTPMAPVKSMTRSSQHVLTEADIDLVAVCEQVKRISQTYRIRDMPKFARNNCVLIRMYYPKAACEDIWIIVDYCFPQEAAQFAH</sequence>
<dbReference type="InterPro" id="IPR055352">
    <property type="entry name" value="CCD_aECM"/>
</dbReference>
<keyword evidence="4" id="KW-1185">Reference proteome</keyword>
<accession>A0A0M3K679</accession>
<organism evidence="5">
    <name type="scientific">Anisakis simplex</name>
    <name type="common">Herring worm</name>
    <dbReference type="NCBI Taxonomy" id="6269"/>
    <lineage>
        <taxon>Eukaryota</taxon>
        <taxon>Metazoa</taxon>
        <taxon>Ecdysozoa</taxon>
        <taxon>Nematoda</taxon>
        <taxon>Chromadorea</taxon>
        <taxon>Rhabditida</taxon>
        <taxon>Spirurina</taxon>
        <taxon>Ascaridomorpha</taxon>
        <taxon>Ascaridoidea</taxon>
        <taxon>Anisakidae</taxon>
        <taxon>Anisakis</taxon>
        <taxon>Anisakis simplex complex</taxon>
    </lineage>
</organism>